<dbReference type="PROSITE" id="PS50102">
    <property type="entry name" value="RRM"/>
    <property type="match status" value="2"/>
</dbReference>
<dbReference type="InterPro" id="IPR034825">
    <property type="entry name" value="CID8-like_RRM2"/>
</dbReference>
<name>A0A6U9QZT4_9CHLO</name>
<feature type="compositionally biased region" description="Polar residues" evidence="2">
    <location>
        <begin position="1"/>
        <end position="11"/>
    </location>
</feature>
<protein>
    <recommendedName>
        <fullName evidence="3">RRM domain-containing protein</fullName>
    </recommendedName>
</protein>
<sequence length="345" mass="37845">MDQHPKSQSLHTDVYPSITEQDAWQQTATSLAEQQNSHRPLSSSLGYSQFGSYQDLTSGAGVDVQDLSDLLSKLNPLAQEFVPPSHDPGMGEPQQEENAKQKRPSRPKTRRASGNSNNSGSSREGSANGIRGNGSSSENGRGKSTRFPRKGKAAQKAQREENIRRTVYVCDIDQQVTEEQLANLFTGCGDVVDCRICGDPNSAMRFAFVEFTSEDDATKAVELNNTVLGQYPLRVLPSKTAIVPVNITYLPRTEEEREQCSRTVYVANIDKKVERDDVKMFFESLCGKVSKLRLLGDQKHSTRIAFVEFLAAESAMAALNCSGALLGSLPIRVSPSKTPVRQASQ</sequence>
<dbReference type="EMBL" id="HBIS01002735">
    <property type="protein sequence ID" value="CAE0608617.1"/>
    <property type="molecule type" value="Transcribed_RNA"/>
</dbReference>
<feature type="compositionally biased region" description="Polar residues" evidence="2">
    <location>
        <begin position="18"/>
        <end position="57"/>
    </location>
</feature>
<accession>A0A6U9QZT4</accession>
<dbReference type="InterPro" id="IPR012677">
    <property type="entry name" value="Nucleotide-bd_a/b_plait_sf"/>
</dbReference>
<feature type="region of interest" description="Disordered" evidence="2">
    <location>
        <begin position="1"/>
        <end position="57"/>
    </location>
</feature>
<feature type="compositionally biased region" description="Basic residues" evidence="2">
    <location>
        <begin position="143"/>
        <end position="153"/>
    </location>
</feature>
<dbReference type="InterPro" id="IPR035979">
    <property type="entry name" value="RBD_domain_sf"/>
</dbReference>
<dbReference type="PANTHER" id="PTHR32343:SF22">
    <property type="entry name" value="LD29830P"/>
    <property type="match status" value="1"/>
</dbReference>
<evidence type="ECO:0000256" key="1">
    <source>
        <dbReference type="PROSITE-ProRule" id="PRU00176"/>
    </source>
</evidence>
<feature type="compositionally biased region" description="Low complexity" evidence="2">
    <location>
        <begin position="112"/>
        <end position="139"/>
    </location>
</feature>
<dbReference type="EMBL" id="HBIS01002736">
    <property type="protein sequence ID" value="CAE0608618.1"/>
    <property type="molecule type" value="Transcribed_RNA"/>
</dbReference>
<dbReference type="GO" id="GO:0003723">
    <property type="term" value="F:RNA binding"/>
    <property type="evidence" value="ECO:0007669"/>
    <property type="project" value="UniProtKB-UniRule"/>
</dbReference>
<evidence type="ECO:0000313" key="4">
    <source>
        <dbReference type="EMBL" id="CAE0608617.1"/>
    </source>
</evidence>
<proteinExistence type="predicted"/>
<keyword evidence="1" id="KW-0694">RNA-binding</keyword>
<dbReference type="Pfam" id="PF00076">
    <property type="entry name" value="RRM_1"/>
    <property type="match status" value="2"/>
</dbReference>
<dbReference type="CDD" id="cd12460">
    <property type="entry name" value="RRM2_CID8_like"/>
    <property type="match status" value="1"/>
</dbReference>
<dbReference type="InterPro" id="IPR000504">
    <property type="entry name" value="RRM_dom"/>
</dbReference>
<feature type="domain" description="RRM" evidence="3">
    <location>
        <begin position="262"/>
        <end position="338"/>
    </location>
</feature>
<dbReference type="PANTHER" id="PTHR32343">
    <property type="entry name" value="SERINE/ARGININE-RICH SPLICING FACTOR"/>
    <property type="match status" value="1"/>
</dbReference>
<feature type="domain" description="RRM" evidence="3">
    <location>
        <begin position="165"/>
        <end position="240"/>
    </location>
</feature>
<dbReference type="SUPFAM" id="SSF54928">
    <property type="entry name" value="RNA-binding domain, RBD"/>
    <property type="match status" value="2"/>
</dbReference>
<evidence type="ECO:0000256" key="2">
    <source>
        <dbReference type="SAM" id="MobiDB-lite"/>
    </source>
</evidence>
<feature type="region of interest" description="Disordered" evidence="2">
    <location>
        <begin position="79"/>
        <end position="159"/>
    </location>
</feature>
<dbReference type="SMART" id="SM00360">
    <property type="entry name" value="RRM"/>
    <property type="match status" value="2"/>
</dbReference>
<feature type="compositionally biased region" description="Basic residues" evidence="2">
    <location>
        <begin position="101"/>
        <end position="111"/>
    </location>
</feature>
<dbReference type="FunFam" id="3.30.70.330:FF:000665">
    <property type="entry name" value="Polyadenylate-binding protein-interacting protein 10"/>
    <property type="match status" value="1"/>
</dbReference>
<evidence type="ECO:0000259" key="3">
    <source>
        <dbReference type="PROSITE" id="PS50102"/>
    </source>
</evidence>
<organism evidence="4">
    <name type="scientific">Picocystis salinarum</name>
    <dbReference type="NCBI Taxonomy" id="88271"/>
    <lineage>
        <taxon>Eukaryota</taxon>
        <taxon>Viridiplantae</taxon>
        <taxon>Chlorophyta</taxon>
        <taxon>Picocystophyceae</taxon>
        <taxon>Picocystales</taxon>
        <taxon>Picocystaceae</taxon>
        <taxon>Picocystis</taxon>
    </lineage>
</organism>
<dbReference type="InterPro" id="IPR009818">
    <property type="entry name" value="PAM2_motif"/>
</dbReference>
<reference evidence="4" key="1">
    <citation type="submission" date="2021-01" db="EMBL/GenBank/DDBJ databases">
        <authorList>
            <person name="Corre E."/>
            <person name="Pelletier E."/>
            <person name="Niang G."/>
            <person name="Scheremetjew M."/>
            <person name="Finn R."/>
            <person name="Kale V."/>
            <person name="Holt S."/>
            <person name="Cochrane G."/>
            <person name="Meng A."/>
            <person name="Brown T."/>
            <person name="Cohen L."/>
        </authorList>
    </citation>
    <scope>NUCLEOTIDE SEQUENCE</scope>
    <source>
        <strain evidence="4">CCMP1897</strain>
    </source>
</reference>
<gene>
    <name evidence="4" type="ORF">PSAL00342_LOCUS2436</name>
    <name evidence="5" type="ORF">PSAL00342_LOCUS2437</name>
</gene>
<dbReference type="Gene3D" id="3.30.70.330">
    <property type="match status" value="2"/>
</dbReference>
<dbReference type="Pfam" id="PF07145">
    <property type="entry name" value="PAM2"/>
    <property type="match status" value="1"/>
</dbReference>
<dbReference type="AlphaFoldDB" id="A0A6U9QZT4"/>
<evidence type="ECO:0000313" key="5">
    <source>
        <dbReference type="EMBL" id="CAE0608618.1"/>
    </source>
</evidence>